<evidence type="ECO:0000256" key="7">
    <source>
        <dbReference type="ARBA" id="ARBA00023242"/>
    </source>
</evidence>
<dbReference type="GO" id="GO:0003723">
    <property type="term" value="F:RNA binding"/>
    <property type="evidence" value="ECO:0007669"/>
    <property type="project" value="TreeGrafter"/>
</dbReference>
<name>A0A315VR50_GAMAF</name>
<evidence type="ECO:0000313" key="12">
    <source>
        <dbReference type="EMBL" id="PWA21786.1"/>
    </source>
</evidence>
<feature type="non-terminal residue" evidence="12">
    <location>
        <position position="1"/>
    </location>
</feature>
<evidence type="ECO:0000256" key="6">
    <source>
        <dbReference type="ARBA" id="ARBA00022990"/>
    </source>
</evidence>
<gene>
    <name evidence="12" type="ORF">CCH79_00018873</name>
</gene>
<sequence>GGSNAPHACLPNRQERQRRFPLLTVSSFPCVVATSLQQDVSIHGSECAVFYRQEPPAEPLGFSTVAINYVYELTTKKRQEVPSPVPISELIGQLPVVQGRSRPIKVLNRLTVVMSEASPFVSFPLENRPNDAEYRAFDLLAIQPTTEKLFHTSCMLCEVDIICISVTEKLPFFFKRAPINGAIDRGVVFEVSYASALRDSTMRRYTIANAVCLMESCKGKNVIVSSAAEKALDLRGPYDIINLGALFGLSDADSKEAVSSTCRAVLLHAETRKTASGIVSTRKSQQEGLQDCVGS</sequence>
<dbReference type="EMBL" id="NHOQ01001897">
    <property type="protein sequence ID" value="PWA21786.1"/>
    <property type="molecule type" value="Genomic_DNA"/>
</dbReference>
<dbReference type="PANTHER" id="PTHR13031:SF0">
    <property type="entry name" value="RIBONUCLEASE P PROTEIN SUBUNIT P30"/>
    <property type="match status" value="1"/>
</dbReference>
<evidence type="ECO:0000256" key="10">
    <source>
        <dbReference type="ARBA" id="ARBA00068480"/>
    </source>
</evidence>
<dbReference type="PANTHER" id="PTHR13031">
    <property type="entry name" value="RIBONUCLEASE P SUBUNIT P30"/>
    <property type="match status" value="1"/>
</dbReference>
<evidence type="ECO:0000256" key="9">
    <source>
        <dbReference type="ARBA" id="ARBA00065838"/>
    </source>
</evidence>
<dbReference type="SUPFAM" id="SSF89550">
    <property type="entry name" value="PHP domain-like"/>
    <property type="match status" value="1"/>
</dbReference>
<dbReference type="GO" id="GO:0005655">
    <property type="term" value="C:nucleolar ribonuclease P complex"/>
    <property type="evidence" value="ECO:0007669"/>
    <property type="project" value="TreeGrafter"/>
</dbReference>
<comment type="subunit">
    <text evidence="9">Component of nuclear RNase P and RNase MRP ribonucleoproteins. RNase P consists of a catalytic RNA moiety and about 10 protein subunits; POP1, POP4, POP5, POP7, RPP14, RPP21, RPP25, RPP30, RPP38 and RPP40. Within the RNase P complex, POP1, POP7 and RPP25 form the 'finger' subcomplex, POP5, RPP14, RPP40 and homodimeric RPP30 form the 'palm' subcomplex, and RPP21, POP4 and RPP38 form the 'wrist' subcomplex. All subunits of the RNase P complex interact with the catalytic RNA. Several subunits of RNase P are also part of the RNase MRP complex. RNase MRP consists of a catalytic RNA moiety and about 8 protein subunits; POP1, POP7, RPP25, RPP30, RPP38, RPP40 and possibly also POP4 and POP5.</text>
</comment>
<keyword evidence="13" id="KW-1185">Reference proteome</keyword>
<keyword evidence="5" id="KW-0819">tRNA processing</keyword>
<dbReference type="AlphaFoldDB" id="A0A315VR50"/>
<dbReference type="Gene3D" id="3.20.20.140">
    <property type="entry name" value="Metal-dependent hydrolases"/>
    <property type="match status" value="1"/>
</dbReference>
<evidence type="ECO:0000256" key="1">
    <source>
        <dbReference type="ARBA" id="ARBA00004604"/>
    </source>
</evidence>
<dbReference type="InterPro" id="IPR016195">
    <property type="entry name" value="Pol/histidinol_Pase-like"/>
</dbReference>
<evidence type="ECO:0000256" key="3">
    <source>
        <dbReference type="ARBA" id="ARBA00022552"/>
    </source>
</evidence>
<comment type="subcellular location">
    <subcellularLocation>
        <location evidence="1">Nucleus</location>
        <location evidence="1">Nucleolus</location>
    </subcellularLocation>
</comment>
<dbReference type="GO" id="GO:0008033">
    <property type="term" value="P:tRNA processing"/>
    <property type="evidence" value="ECO:0007669"/>
    <property type="project" value="UniProtKB-KW"/>
</dbReference>
<evidence type="ECO:0000256" key="11">
    <source>
        <dbReference type="ARBA" id="ARBA00075070"/>
    </source>
</evidence>
<evidence type="ECO:0000256" key="5">
    <source>
        <dbReference type="ARBA" id="ARBA00022694"/>
    </source>
</evidence>
<proteinExistence type="inferred from homology"/>
<dbReference type="Pfam" id="PF01876">
    <property type="entry name" value="RNase_P_p30"/>
    <property type="match status" value="1"/>
</dbReference>
<evidence type="ECO:0000313" key="13">
    <source>
        <dbReference type="Proteomes" id="UP000250572"/>
    </source>
</evidence>
<keyword evidence="6" id="KW-0007">Acetylation</keyword>
<evidence type="ECO:0000256" key="4">
    <source>
        <dbReference type="ARBA" id="ARBA00022553"/>
    </source>
</evidence>
<keyword evidence="4" id="KW-0597">Phosphoprotein</keyword>
<keyword evidence="3" id="KW-0698">rRNA processing</keyword>
<dbReference type="STRING" id="33528.ENSGAFP00000002076"/>
<evidence type="ECO:0000256" key="8">
    <source>
        <dbReference type="ARBA" id="ARBA00053284"/>
    </source>
</evidence>
<dbReference type="FunFam" id="3.20.20.140:FF:000031">
    <property type="entry name" value="ribonuclease P protein subunit p30"/>
    <property type="match status" value="1"/>
</dbReference>
<protein>
    <recommendedName>
        <fullName evidence="10">Ribonuclease P protein subunit p30</fullName>
    </recommendedName>
    <alternativeName>
        <fullName evidence="11">RNase P subunit 2</fullName>
    </alternativeName>
</protein>
<evidence type="ECO:0000256" key="2">
    <source>
        <dbReference type="ARBA" id="ARBA00007331"/>
    </source>
</evidence>
<dbReference type="GO" id="GO:0006364">
    <property type="term" value="P:rRNA processing"/>
    <property type="evidence" value="ECO:0007669"/>
    <property type="project" value="UniProtKB-KW"/>
</dbReference>
<accession>A0A315VR50</accession>
<feature type="non-terminal residue" evidence="12">
    <location>
        <position position="295"/>
    </location>
</feature>
<dbReference type="InterPro" id="IPR002738">
    <property type="entry name" value="RNase_P_p30"/>
</dbReference>
<comment type="similarity">
    <text evidence="2">Belongs to the eukaryotic/archaeal RNase P protein component 3 family.</text>
</comment>
<reference evidence="12 13" key="1">
    <citation type="journal article" date="2018" name="G3 (Bethesda)">
        <title>A High-Quality Reference Genome for the Invasive Mosquitofish Gambusia affinis Using a Chicago Library.</title>
        <authorList>
            <person name="Hoffberg S.L."/>
            <person name="Troendle N.J."/>
            <person name="Glenn T.C."/>
            <person name="Mahmud O."/>
            <person name="Louha S."/>
            <person name="Chalopin D."/>
            <person name="Bennetzen J.L."/>
            <person name="Mauricio R."/>
        </authorList>
    </citation>
    <scope>NUCLEOTIDE SEQUENCE [LARGE SCALE GENOMIC DNA]</scope>
    <source>
        <strain evidence="12">NE01/NJP1002.9</strain>
        <tissue evidence="12">Muscle</tissue>
    </source>
</reference>
<comment type="function">
    <text evidence="8">Component of ribonuclease P, a ribonucleoprotein complex that generates mature tRNA molecules by cleaving their 5'-ends. Also a component of the MRP ribonuclease complex, which cleaves pre-rRNA sequences.</text>
</comment>
<keyword evidence="7" id="KW-0539">Nucleus</keyword>
<organism evidence="12 13">
    <name type="scientific">Gambusia affinis</name>
    <name type="common">Western mosquitofish</name>
    <name type="synonym">Heterandria affinis</name>
    <dbReference type="NCBI Taxonomy" id="33528"/>
    <lineage>
        <taxon>Eukaryota</taxon>
        <taxon>Metazoa</taxon>
        <taxon>Chordata</taxon>
        <taxon>Craniata</taxon>
        <taxon>Vertebrata</taxon>
        <taxon>Euteleostomi</taxon>
        <taxon>Actinopterygii</taxon>
        <taxon>Neopterygii</taxon>
        <taxon>Teleostei</taxon>
        <taxon>Neoteleostei</taxon>
        <taxon>Acanthomorphata</taxon>
        <taxon>Ovalentaria</taxon>
        <taxon>Atherinomorphae</taxon>
        <taxon>Cyprinodontiformes</taxon>
        <taxon>Poeciliidae</taxon>
        <taxon>Poeciliinae</taxon>
        <taxon>Gambusia</taxon>
    </lineage>
</organism>
<comment type="caution">
    <text evidence="12">The sequence shown here is derived from an EMBL/GenBank/DDBJ whole genome shotgun (WGS) entry which is preliminary data.</text>
</comment>
<dbReference type="Proteomes" id="UP000250572">
    <property type="component" value="Unassembled WGS sequence"/>
</dbReference>